<evidence type="ECO:0000256" key="3">
    <source>
        <dbReference type="ARBA" id="ARBA00022833"/>
    </source>
</evidence>
<evidence type="ECO:0000256" key="1">
    <source>
        <dbReference type="ARBA" id="ARBA00022723"/>
    </source>
</evidence>
<dbReference type="InterPro" id="IPR001841">
    <property type="entry name" value="Znf_RING"/>
</dbReference>
<feature type="domain" description="RING-type" evidence="7">
    <location>
        <begin position="54"/>
        <end position="92"/>
    </location>
</feature>
<dbReference type="Gene3D" id="3.30.40.10">
    <property type="entry name" value="Zinc/RING finger domain, C3HC4 (zinc finger)"/>
    <property type="match status" value="1"/>
</dbReference>
<feature type="compositionally biased region" description="Polar residues" evidence="5">
    <location>
        <begin position="152"/>
        <end position="166"/>
    </location>
</feature>
<feature type="signal peptide" evidence="6">
    <location>
        <begin position="1"/>
        <end position="21"/>
    </location>
</feature>
<feature type="compositionally biased region" description="Acidic residues" evidence="5">
    <location>
        <begin position="139"/>
        <end position="151"/>
    </location>
</feature>
<dbReference type="InterPro" id="IPR050731">
    <property type="entry name" value="HRD1_E3_ubiq-ligases"/>
</dbReference>
<gene>
    <name evidence="8" type="ORF">GPUH_LOCUS26715</name>
</gene>
<dbReference type="InterPro" id="IPR011016">
    <property type="entry name" value="Znf_RING-CH"/>
</dbReference>
<feature type="region of interest" description="Disordered" evidence="5">
    <location>
        <begin position="131"/>
        <end position="166"/>
    </location>
</feature>
<dbReference type="Proteomes" id="UP000271098">
    <property type="component" value="Unassembled WGS sequence"/>
</dbReference>
<keyword evidence="9" id="KW-1185">Reference proteome</keyword>
<keyword evidence="6" id="KW-0732">Signal</keyword>
<dbReference type="AlphaFoldDB" id="A0A3P7P2G9"/>
<evidence type="ECO:0000256" key="6">
    <source>
        <dbReference type="SAM" id="SignalP"/>
    </source>
</evidence>
<dbReference type="GO" id="GO:0036503">
    <property type="term" value="P:ERAD pathway"/>
    <property type="evidence" value="ECO:0007669"/>
    <property type="project" value="TreeGrafter"/>
</dbReference>
<keyword evidence="3" id="KW-0862">Zinc</keyword>
<dbReference type="PROSITE" id="PS50089">
    <property type="entry name" value="ZF_RING_2"/>
    <property type="match status" value="1"/>
</dbReference>
<dbReference type="EMBL" id="UYRT01113364">
    <property type="protein sequence ID" value="VDN49275.1"/>
    <property type="molecule type" value="Genomic_DNA"/>
</dbReference>
<proteinExistence type="predicted"/>
<sequence>MASLAVLVLYLYFNVWRRFQAGIASIHSRCAATLSLSRLPKVPKEILEKHDDMCAICLCDMTDDVRITPCRHLFHSICLRRWLYVKQVCPLCYTDLWERNAVLAPEGQPLLDEGGSVRLADTSNGSAELSIAENSSGIIDDDSPNSDDTEYTLDSSSSDEATEMNI</sequence>
<evidence type="ECO:0000256" key="5">
    <source>
        <dbReference type="SAM" id="MobiDB-lite"/>
    </source>
</evidence>
<evidence type="ECO:0000313" key="9">
    <source>
        <dbReference type="Proteomes" id="UP000271098"/>
    </source>
</evidence>
<dbReference type="SUPFAM" id="SSF57850">
    <property type="entry name" value="RING/U-box"/>
    <property type="match status" value="1"/>
</dbReference>
<dbReference type="PANTHER" id="PTHR22763">
    <property type="entry name" value="RING ZINC FINGER PROTEIN"/>
    <property type="match status" value="1"/>
</dbReference>
<evidence type="ECO:0000313" key="8">
    <source>
        <dbReference type="EMBL" id="VDN49275.1"/>
    </source>
</evidence>
<dbReference type="SMART" id="SM00184">
    <property type="entry name" value="RING"/>
    <property type="match status" value="1"/>
</dbReference>
<evidence type="ECO:0000259" key="7">
    <source>
        <dbReference type="PROSITE" id="PS50089"/>
    </source>
</evidence>
<dbReference type="GO" id="GO:0061630">
    <property type="term" value="F:ubiquitin protein ligase activity"/>
    <property type="evidence" value="ECO:0007669"/>
    <property type="project" value="TreeGrafter"/>
</dbReference>
<evidence type="ECO:0000256" key="4">
    <source>
        <dbReference type="PROSITE-ProRule" id="PRU00175"/>
    </source>
</evidence>
<evidence type="ECO:0000256" key="2">
    <source>
        <dbReference type="ARBA" id="ARBA00022771"/>
    </source>
</evidence>
<dbReference type="GO" id="GO:0043161">
    <property type="term" value="P:proteasome-mediated ubiquitin-dependent protein catabolic process"/>
    <property type="evidence" value="ECO:0007669"/>
    <property type="project" value="TreeGrafter"/>
</dbReference>
<protein>
    <recommendedName>
        <fullName evidence="7">RING-type domain-containing protein</fullName>
    </recommendedName>
</protein>
<accession>A0A3P7P2G9</accession>
<dbReference type="Pfam" id="PF13639">
    <property type="entry name" value="zf-RING_2"/>
    <property type="match status" value="1"/>
</dbReference>
<dbReference type="SMART" id="SM00744">
    <property type="entry name" value="RINGv"/>
    <property type="match status" value="1"/>
</dbReference>
<dbReference type="InterPro" id="IPR013083">
    <property type="entry name" value="Znf_RING/FYVE/PHD"/>
</dbReference>
<dbReference type="OrthoDB" id="4348522at2759"/>
<name>A0A3P7P2G9_9BILA</name>
<keyword evidence="2 4" id="KW-0863">Zinc-finger</keyword>
<feature type="chain" id="PRO_5018009201" description="RING-type domain-containing protein" evidence="6">
    <location>
        <begin position="22"/>
        <end position="166"/>
    </location>
</feature>
<dbReference type="GO" id="GO:0012505">
    <property type="term" value="C:endomembrane system"/>
    <property type="evidence" value="ECO:0007669"/>
    <property type="project" value="TreeGrafter"/>
</dbReference>
<dbReference type="GO" id="GO:0008270">
    <property type="term" value="F:zinc ion binding"/>
    <property type="evidence" value="ECO:0007669"/>
    <property type="project" value="UniProtKB-KW"/>
</dbReference>
<dbReference type="PANTHER" id="PTHR22763:SF191">
    <property type="entry name" value="RING FINGER PROTEIN 145 HOMOLOG"/>
    <property type="match status" value="1"/>
</dbReference>
<reference evidence="8 9" key="1">
    <citation type="submission" date="2018-11" db="EMBL/GenBank/DDBJ databases">
        <authorList>
            <consortium name="Pathogen Informatics"/>
        </authorList>
    </citation>
    <scope>NUCLEOTIDE SEQUENCE [LARGE SCALE GENOMIC DNA]</scope>
</reference>
<keyword evidence="1" id="KW-0479">Metal-binding</keyword>
<organism evidence="8 9">
    <name type="scientific">Gongylonema pulchrum</name>
    <dbReference type="NCBI Taxonomy" id="637853"/>
    <lineage>
        <taxon>Eukaryota</taxon>
        <taxon>Metazoa</taxon>
        <taxon>Ecdysozoa</taxon>
        <taxon>Nematoda</taxon>
        <taxon>Chromadorea</taxon>
        <taxon>Rhabditida</taxon>
        <taxon>Spirurina</taxon>
        <taxon>Spiruromorpha</taxon>
        <taxon>Spiruroidea</taxon>
        <taxon>Gongylonematidae</taxon>
        <taxon>Gongylonema</taxon>
    </lineage>
</organism>